<sequence>MRRKNGVLFRSSTKTTKSEAKRSQNCLFIPLLSHDLKIILYSLPRSASFCFLNHLHYIPWALLQGLISTINLHQQCYRHVSK</sequence>
<comment type="caution">
    <text evidence="1">The sequence shown here is derived from an EMBL/GenBank/DDBJ whole genome shotgun (WGS) entry which is preliminary data.</text>
</comment>
<protein>
    <submittedName>
        <fullName evidence="1">Uncharacterized protein</fullName>
    </submittedName>
</protein>
<reference evidence="1 2" key="2">
    <citation type="journal article" date="2022" name="Mol. Ecol. Resour.">
        <title>The genomes of chicory, endive, great burdock and yacon provide insights into Asteraceae paleo-polyploidization history and plant inulin production.</title>
        <authorList>
            <person name="Fan W."/>
            <person name="Wang S."/>
            <person name="Wang H."/>
            <person name="Wang A."/>
            <person name="Jiang F."/>
            <person name="Liu H."/>
            <person name="Zhao H."/>
            <person name="Xu D."/>
            <person name="Zhang Y."/>
        </authorList>
    </citation>
    <scope>NUCLEOTIDE SEQUENCE [LARGE SCALE GENOMIC DNA]</scope>
    <source>
        <strain evidence="2">cv. Punajuju</strain>
        <tissue evidence="1">Leaves</tissue>
    </source>
</reference>
<accession>A0ACB9F329</accession>
<dbReference type="EMBL" id="CM042011">
    <property type="protein sequence ID" value="KAI3765351.1"/>
    <property type="molecule type" value="Genomic_DNA"/>
</dbReference>
<gene>
    <name evidence="1" type="ORF">L2E82_15383</name>
</gene>
<name>A0ACB9F329_CICIN</name>
<keyword evidence="2" id="KW-1185">Reference proteome</keyword>
<proteinExistence type="predicted"/>
<reference evidence="2" key="1">
    <citation type="journal article" date="2022" name="Mol. Ecol. Resour.">
        <title>The genomes of chicory, endive, great burdock and yacon provide insights into Asteraceae palaeo-polyploidization history and plant inulin production.</title>
        <authorList>
            <person name="Fan W."/>
            <person name="Wang S."/>
            <person name="Wang H."/>
            <person name="Wang A."/>
            <person name="Jiang F."/>
            <person name="Liu H."/>
            <person name="Zhao H."/>
            <person name="Xu D."/>
            <person name="Zhang Y."/>
        </authorList>
    </citation>
    <scope>NUCLEOTIDE SEQUENCE [LARGE SCALE GENOMIC DNA]</scope>
    <source>
        <strain evidence="2">cv. Punajuju</strain>
    </source>
</reference>
<evidence type="ECO:0000313" key="1">
    <source>
        <dbReference type="EMBL" id="KAI3765351.1"/>
    </source>
</evidence>
<dbReference type="Proteomes" id="UP001055811">
    <property type="component" value="Linkage Group LG03"/>
</dbReference>
<organism evidence="1 2">
    <name type="scientific">Cichorium intybus</name>
    <name type="common">Chicory</name>
    <dbReference type="NCBI Taxonomy" id="13427"/>
    <lineage>
        <taxon>Eukaryota</taxon>
        <taxon>Viridiplantae</taxon>
        <taxon>Streptophyta</taxon>
        <taxon>Embryophyta</taxon>
        <taxon>Tracheophyta</taxon>
        <taxon>Spermatophyta</taxon>
        <taxon>Magnoliopsida</taxon>
        <taxon>eudicotyledons</taxon>
        <taxon>Gunneridae</taxon>
        <taxon>Pentapetalae</taxon>
        <taxon>asterids</taxon>
        <taxon>campanulids</taxon>
        <taxon>Asterales</taxon>
        <taxon>Asteraceae</taxon>
        <taxon>Cichorioideae</taxon>
        <taxon>Cichorieae</taxon>
        <taxon>Cichoriinae</taxon>
        <taxon>Cichorium</taxon>
    </lineage>
</organism>
<evidence type="ECO:0000313" key="2">
    <source>
        <dbReference type="Proteomes" id="UP001055811"/>
    </source>
</evidence>